<comment type="similarity">
    <text evidence="1 4">Belongs to the phosphopentomutase family.</text>
</comment>
<dbReference type="InterPro" id="IPR024052">
    <property type="entry name" value="Phosphopentomutase_DeoB_cap_sf"/>
</dbReference>
<dbReference type="GO" id="GO:0009117">
    <property type="term" value="P:nucleotide metabolic process"/>
    <property type="evidence" value="ECO:0007669"/>
    <property type="project" value="UniProtKB-UniRule"/>
</dbReference>
<evidence type="ECO:0000259" key="6">
    <source>
        <dbReference type="Pfam" id="PF01676"/>
    </source>
</evidence>
<evidence type="ECO:0000256" key="4">
    <source>
        <dbReference type="HAMAP-Rule" id="MF_00740"/>
    </source>
</evidence>
<dbReference type="PANTHER" id="PTHR21110">
    <property type="entry name" value="PHOSPHOPENTOMUTASE"/>
    <property type="match status" value="1"/>
</dbReference>
<feature type="binding site" evidence="4">
    <location>
        <position position="281"/>
    </location>
    <ligand>
        <name>Mn(2+)</name>
        <dbReference type="ChEBI" id="CHEBI:29035"/>
        <label>2</label>
    </ligand>
</feature>
<dbReference type="GO" id="GO:0030145">
    <property type="term" value="F:manganese ion binding"/>
    <property type="evidence" value="ECO:0007669"/>
    <property type="project" value="UniProtKB-UniRule"/>
</dbReference>
<dbReference type="PANTHER" id="PTHR21110:SF0">
    <property type="entry name" value="PHOSPHOPENTOMUTASE"/>
    <property type="match status" value="1"/>
</dbReference>
<keyword evidence="8" id="KW-1185">Reference proteome</keyword>
<feature type="binding site" evidence="4">
    <location>
        <position position="334"/>
    </location>
    <ligand>
        <name>Mn(2+)</name>
        <dbReference type="ChEBI" id="CHEBI:29035"/>
        <label>2</label>
    </ligand>
</feature>
<dbReference type="EMBL" id="QJSX01000001">
    <property type="protein sequence ID" value="PYE56245.1"/>
    <property type="molecule type" value="Genomic_DNA"/>
</dbReference>
<organism evidence="7 8">
    <name type="scientific">Deinococcus yavapaiensis KR-236</name>
    <dbReference type="NCBI Taxonomy" id="694435"/>
    <lineage>
        <taxon>Bacteria</taxon>
        <taxon>Thermotogati</taxon>
        <taxon>Deinococcota</taxon>
        <taxon>Deinococci</taxon>
        <taxon>Deinococcales</taxon>
        <taxon>Deinococcaceae</taxon>
        <taxon>Deinococcus</taxon>
    </lineage>
</organism>
<feature type="binding site" evidence="4">
    <location>
        <position position="286"/>
    </location>
    <ligand>
        <name>Mn(2+)</name>
        <dbReference type="ChEBI" id="CHEBI:29035"/>
        <label>2</label>
    </ligand>
</feature>
<dbReference type="GO" id="GO:0043094">
    <property type="term" value="P:metabolic compound salvage"/>
    <property type="evidence" value="ECO:0007669"/>
    <property type="project" value="UniProtKB-UniRule"/>
</dbReference>
<dbReference type="SUPFAM" id="SSF53649">
    <property type="entry name" value="Alkaline phosphatase-like"/>
    <property type="match status" value="1"/>
</dbReference>
<dbReference type="EC" id="5.4.2.7" evidence="4 5"/>
<evidence type="ECO:0000256" key="2">
    <source>
        <dbReference type="ARBA" id="ARBA00022723"/>
    </source>
</evidence>
<dbReference type="PIRSF" id="PIRSF001491">
    <property type="entry name" value="Ppentomutase"/>
    <property type="match status" value="1"/>
</dbReference>
<dbReference type="CDD" id="cd16009">
    <property type="entry name" value="PPM"/>
    <property type="match status" value="1"/>
</dbReference>
<dbReference type="HAMAP" id="MF_00740">
    <property type="entry name" value="Phosphopentomut"/>
    <property type="match status" value="1"/>
</dbReference>
<gene>
    <name evidence="4" type="primary">deoB</name>
    <name evidence="7" type="ORF">DES52_10149</name>
</gene>
<dbReference type="InterPro" id="IPR006124">
    <property type="entry name" value="Metalloenzyme"/>
</dbReference>
<feature type="binding site" evidence="4">
    <location>
        <position position="9"/>
    </location>
    <ligand>
        <name>Mn(2+)</name>
        <dbReference type="ChEBI" id="CHEBI:29035"/>
        <label>1</label>
    </ligand>
</feature>
<evidence type="ECO:0000313" key="7">
    <source>
        <dbReference type="EMBL" id="PYE56245.1"/>
    </source>
</evidence>
<sequence>MKTIVVVLDSVGVGELPDAARFTDAGAHTINHIVERTNLQLPALARLGLGRVPSVHLTASDEQTEVIGAWGRLREVSPGKDTSTGHWEFMGVQLRHPFQTFHDGFPKEVMDRFTAATGRGYLCNKPYSGTDVICDFGEAHLETGDPIVYTSADSVFQIAAHLDVVPIEQLYQWCAAAREILQGEFAVARVIARPFRGSHPFERANELRKDFSLTPPRTVLNALADAGRDVIGVGKIGDIYDHSGLTVEVHTGSNAEGIRETLRLMREPFDGLLMTNLVDFDAKYGHRRDVEGYAACLNEFDAALPDLMSALERDDVLILVSDHGNDPTWRGTDHTREYGLLLAYAPNLTPRFLGERATFADLGATIAQRHGVAWTGPGESFAEALR</sequence>
<name>A0A318SGK9_9DEIO</name>
<keyword evidence="4" id="KW-0963">Cytoplasm</keyword>
<dbReference type="GO" id="GO:0006015">
    <property type="term" value="P:5-phosphoribose 1-diphosphate biosynthetic process"/>
    <property type="evidence" value="ECO:0007669"/>
    <property type="project" value="UniProtKB-UniPathway"/>
</dbReference>
<keyword evidence="4" id="KW-0413">Isomerase</keyword>
<evidence type="ECO:0000256" key="3">
    <source>
        <dbReference type="ARBA" id="ARBA00023211"/>
    </source>
</evidence>
<comment type="cofactor">
    <cofactor evidence="4">
        <name>Mn(2+)</name>
        <dbReference type="ChEBI" id="CHEBI:29035"/>
    </cofactor>
    <text evidence="4">Binds 2 manganese ions.</text>
</comment>
<comment type="pathway">
    <text evidence="4">Carbohydrate degradation; 2-deoxy-D-ribose 1-phosphate degradation; D-glyceraldehyde 3-phosphate and acetaldehyde from 2-deoxy-alpha-D-ribose 1-phosphate: step 1/2.</text>
</comment>
<comment type="caution">
    <text evidence="7">The sequence shown here is derived from an EMBL/GenBank/DDBJ whole genome shotgun (WGS) entry which is preliminary data.</text>
</comment>
<feature type="binding site" evidence="4">
    <location>
        <position position="322"/>
    </location>
    <ligand>
        <name>Mn(2+)</name>
        <dbReference type="ChEBI" id="CHEBI:29035"/>
        <label>1</label>
    </ligand>
</feature>
<comment type="subcellular location">
    <subcellularLocation>
        <location evidence="4">Cytoplasm</location>
    </subcellularLocation>
</comment>
<comment type="catalytic activity">
    <reaction evidence="4">
        <text>alpha-D-ribose 1-phosphate = D-ribose 5-phosphate</text>
        <dbReference type="Rhea" id="RHEA:18793"/>
        <dbReference type="ChEBI" id="CHEBI:57720"/>
        <dbReference type="ChEBI" id="CHEBI:78346"/>
        <dbReference type="EC" id="5.4.2.7"/>
    </reaction>
</comment>
<dbReference type="NCBIfam" id="TIGR01696">
    <property type="entry name" value="deoB"/>
    <property type="match status" value="1"/>
</dbReference>
<feature type="binding site" evidence="4">
    <location>
        <position position="323"/>
    </location>
    <ligand>
        <name>Mn(2+)</name>
        <dbReference type="ChEBI" id="CHEBI:29035"/>
        <label>1</label>
    </ligand>
</feature>
<protein>
    <recommendedName>
        <fullName evidence="4 5">Phosphopentomutase</fullName>
        <ecNumber evidence="4 5">5.4.2.7</ecNumber>
    </recommendedName>
    <alternativeName>
        <fullName evidence="4">Phosphodeoxyribomutase</fullName>
    </alternativeName>
</protein>
<comment type="function">
    <text evidence="4">Isomerase that catalyzes the conversion of deoxy-ribose 1-phosphate (dRib-1-P) and ribose 1-phosphate (Rib-1-P) to deoxy-ribose 5-phosphate (dRib-5-P) and ribose 5-phosphate (Rib-5-P), respectively.</text>
</comment>
<dbReference type="GO" id="GO:0006018">
    <property type="term" value="P:2-deoxyribose 1-phosphate catabolic process"/>
    <property type="evidence" value="ECO:0007669"/>
    <property type="project" value="UniProtKB-UniRule"/>
</dbReference>
<keyword evidence="2 4" id="KW-0479">Metal-binding</keyword>
<dbReference type="RefSeq" id="WP_110884772.1">
    <property type="nucleotide sequence ID" value="NZ_QJSX01000001.1"/>
</dbReference>
<comment type="catalytic activity">
    <reaction evidence="4">
        <text>2-deoxy-alpha-D-ribose 1-phosphate = 2-deoxy-D-ribose 5-phosphate</text>
        <dbReference type="Rhea" id="RHEA:27658"/>
        <dbReference type="ChEBI" id="CHEBI:57259"/>
        <dbReference type="ChEBI" id="CHEBI:62877"/>
        <dbReference type="EC" id="5.4.2.7"/>
    </reaction>
</comment>
<dbReference type="Gene3D" id="3.30.70.1250">
    <property type="entry name" value="Phosphopentomutase"/>
    <property type="match status" value="1"/>
</dbReference>
<dbReference type="InterPro" id="IPR017850">
    <property type="entry name" value="Alkaline_phosphatase_core_sf"/>
</dbReference>
<feature type="domain" description="Metalloenzyme" evidence="6">
    <location>
        <begin position="1"/>
        <end position="372"/>
    </location>
</feature>
<dbReference type="InterPro" id="IPR010045">
    <property type="entry name" value="DeoB"/>
</dbReference>
<evidence type="ECO:0000313" key="8">
    <source>
        <dbReference type="Proteomes" id="UP000248326"/>
    </source>
</evidence>
<dbReference type="NCBIfam" id="NF003766">
    <property type="entry name" value="PRK05362.1"/>
    <property type="match status" value="1"/>
</dbReference>
<dbReference type="GO" id="GO:0000287">
    <property type="term" value="F:magnesium ion binding"/>
    <property type="evidence" value="ECO:0007669"/>
    <property type="project" value="UniProtKB-UniRule"/>
</dbReference>
<dbReference type="SUPFAM" id="SSF143856">
    <property type="entry name" value="DeoB insert domain-like"/>
    <property type="match status" value="1"/>
</dbReference>
<accession>A0A318SGK9</accession>
<dbReference type="GO" id="GO:0008973">
    <property type="term" value="F:phosphopentomutase activity"/>
    <property type="evidence" value="ECO:0007669"/>
    <property type="project" value="UniProtKB-UniRule"/>
</dbReference>
<reference evidence="7 8" key="1">
    <citation type="submission" date="2018-06" db="EMBL/GenBank/DDBJ databases">
        <title>Genomic Encyclopedia of Type Strains, Phase IV (KMG-IV): sequencing the most valuable type-strain genomes for metagenomic binning, comparative biology and taxonomic classification.</title>
        <authorList>
            <person name="Goeker M."/>
        </authorList>
    </citation>
    <scope>NUCLEOTIDE SEQUENCE [LARGE SCALE GENOMIC DNA]</scope>
    <source>
        <strain evidence="7 8">DSM 18048</strain>
    </source>
</reference>
<dbReference type="Pfam" id="PF01676">
    <property type="entry name" value="Metalloenzyme"/>
    <property type="match status" value="1"/>
</dbReference>
<evidence type="ECO:0000256" key="1">
    <source>
        <dbReference type="ARBA" id="ARBA00010373"/>
    </source>
</evidence>
<keyword evidence="3 4" id="KW-0464">Manganese</keyword>
<dbReference type="GO" id="GO:0005829">
    <property type="term" value="C:cytosol"/>
    <property type="evidence" value="ECO:0007669"/>
    <property type="project" value="TreeGrafter"/>
</dbReference>
<dbReference type="UniPathway" id="UPA00087">
    <property type="reaction ID" value="UER00173"/>
</dbReference>
<dbReference type="Gene3D" id="3.40.720.10">
    <property type="entry name" value="Alkaline Phosphatase, subunit A"/>
    <property type="match status" value="1"/>
</dbReference>
<dbReference type="Proteomes" id="UP000248326">
    <property type="component" value="Unassembled WGS sequence"/>
</dbReference>
<dbReference type="OrthoDB" id="9769930at2"/>
<dbReference type="AlphaFoldDB" id="A0A318SGK9"/>
<evidence type="ECO:0000256" key="5">
    <source>
        <dbReference type="NCBIfam" id="TIGR01696"/>
    </source>
</evidence>
<proteinExistence type="inferred from homology"/>